<dbReference type="AlphaFoldDB" id="A0A3M7T4X3"/>
<reference evidence="1 2" key="1">
    <citation type="journal article" date="2018" name="Sci. Rep.">
        <title>Genomic signatures of local adaptation to the degree of environmental predictability in rotifers.</title>
        <authorList>
            <person name="Franch-Gras L."/>
            <person name="Hahn C."/>
            <person name="Garcia-Roger E.M."/>
            <person name="Carmona M.J."/>
            <person name="Serra M."/>
            <person name="Gomez A."/>
        </authorList>
    </citation>
    <scope>NUCLEOTIDE SEQUENCE [LARGE SCALE GENOMIC DNA]</scope>
    <source>
        <strain evidence="1">HYR1</strain>
    </source>
</reference>
<dbReference type="EMBL" id="REGN01000289">
    <property type="protein sequence ID" value="RNA43005.1"/>
    <property type="molecule type" value="Genomic_DNA"/>
</dbReference>
<dbReference type="Proteomes" id="UP000276133">
    <property type="component" value="Unassembled WGS sequence"/>
</dbReference>
<accession>A0A3M7T4X3</accession>
<evidence type="ECO:0000313" key="2">
    <source>
        <dbReference type="Proteomes" id="UP000276133"/>
    </source>
</evidence>
<keyword evidence="2" id="KW-1185">Reference proteome</keyword>
<evidence type="ECO:0000313" key="1">
    <source>
        <dbReference type="EMBL" id="RNA43005.1"/>
    </source>
</evidence>
<comment type="caution">
    <text evidence="1">The sequence shown here is derived from an EMBL/GenBank/DDBJ whole genome shotgun (WGS) entry which is preliminary data.</text>
</comment>
<organism evidence="1 2">
    <name type="scientific">Brachionus plicatilis</name>
    <name type="common">Marine rotifer</name>
    <name type="synonym">Brachionus muelleri</name>
    <dbReference type="NCBI Taxonomy" id="10195"/>
    <lineage>
        <taxon>Eukaryota</taxon>
        <taxon>Metazoa</taxon>
        <taxon>Spiralia</taxon>
        <taxon>Gnathifera</taxon>
        <taxon>Rotifera</taxon>
        <taxon>Eurotatoria</taxon>
        <taxon>Monogononta</taxon>
        <taxon>Pseudotrocha</taxon>
        <taxon>Ploima</taxon>
        <taxon>Brachionidae</taxon>
        <taxon>Brachionus</taxon>
    </lineage>
</organism>
<name>A0A3M7T4X3_BRAPC</name>
<protein>
    <submittedName>
        <fullName evidence="1">Uncharacterized protein</fullName>
    </submittedName>
</protein>
<proteinExistence type="predicted"/>
<gene>
    <name evidence="1" type="ORF">BpHYR1_008518</name>
</gene>
<sequence length="97" mass="11273">MSSSHSSIKYVKTGLSPSNPLDWWIRPFREDPGKFGMTINLPFRPVLNEFWVQFEKSVYLVETHKKFDSQDPPNTDLSKNSANIDYLVFFSKKGYGH</sequence>